<reference evidence="2 3" key="1">
    <citation type="submission" date="2019-03" db="EMBL/GenBank/DDBJ databases">
        <title>Genomic Encyclopedia of Archaeal and Bacterial Type Strains, Phase II (KMG-II): from individual species to whole genera.</title>
        <authorList>
            <person name="Goeker M."/>
        </authorList>
    </citation>
    <scope>NUCLEOTIDE SEQUENCE [LARGE SCALE GENOMIC DNA]</scope>
    <source>
        <strain evidence="2 3">DSM 18435</strain>
    </source>
</reference>
<dbReference type="InterPro" id="IPR015947">
    <property type="entry name" value="PUA-like_sf"/>
</dbReference>
<dbReference type="Pfam" id="PF04266">
    <property type="entry name" value="ASCH"/>
    <property type="match status" value="1"/>
</dbReference>
<dbReference type="EMBL" id="SNYI01000001">
    <property type="protein sequence ID" value="TDQ32211.1"/>
    <property type="molecule type" value="Genomic_DNA"/>
</dbReference>
<dbReference type="SMART" id="SM01022">
    <property type="entry name" value="ASCH"/>
    <property type="match status" value="1"/>
</dbReference>
<evidence type="ECO:0000313" key="3">
    <source>
        <dbReference type="Proteomes" id="UP000295468"/>
    </source>
</evidence>
<dbReference type="OrthoDB" id="9807542at2"/>
<gene>
    <name evidence="2" type="ORF">CLV82_0034</name>
</gene>
<dbReference type="Proteomes" id="UP000295468">
    <property type="component" value="Unassembled WGS sequence"/>
</dbReference>
<dbReference type="SUPFAM" id="SSF88697">
    <property type="entry name" value="PUA domain-like"/>
    <property type="match status" value="1"/>
</dbReference>
<dbReference type="CDD" id="cd06553">
    <property type="entry name" value="ASCH_Ef3133_like"/>
    <property type="match status" value="1"/>
</dbReference>
<protein>
    <submittedName>
        <fullName evidence="2">Uncharacterized protein YhfF</fullName>
    </submittedName>
</protein>
<name>A0A4V3D3Y9_9FLAO</name>
<evidence type="ECO:0000313" key="2">
    <source>
        <dbReference type="EMBL" id="TDQ32211.1"/>
    </source>
</evidence>
<proteinExistence type="predicted"/>
<dbReference type="RefSeq" id="WP_133642292.1">
    <property type="nucleotide sequence ID" value="NZ_SNYI01000001.1"/>
</dbReference>
<accession>A0A4V3D3Y9</accession>
<sequence length="160" mass="18504">MRESGSRSIVDFWNEFLSLHPGIENKDLPESYYFCDNEKDANECAELVVKKIKRATATSLWWFKKFDKPLPETGDLAIITDWEGTPKAVIETVRTEPTPYSQVTPEFAATEGEGDGSLDYWKKVHKAYYQREMEPYGEKFEDDMIIICEYFKTIYVGGNS</sequence>
<dbReference type="PIRSF" id="PIRSF021320">
    <property type="entry name" value="DUF984"/>
    <property type="match status" value="1"/>
</dbReference>
<evidence type="ECO:0000259" key="1">
    <source>
        <dbReference type="SMART" id="SM01022"/>
    </source>
</evidence>
<dbReference type="AlphaFoldDB" id="A0A4V3D3Y9"/>
<dbReference type="PANTHER" id="PTHR39203:SF1">
    <property type="entry name" value="CYTOPLASMIC PROTEIN"/>
    <property type="match status" value="1"/>
</dbReference>
<keyword evidence="3" id="KW-1185">Reference proteome</keyword>
<feature type="domain" description="ASCH" evidence="1">
    <location>
        <begin position="32"/>
        <end position="155"/>
    </location>
</feature>
<dbReference type="PANTHER" id="PTHR39203">
    <property type="entry name" value="CYTOPLASMIC PROTEIN-RELATED"/>
    <property type="match status" value="1"/>
</dbReference>
<organism evidence="2 3">
    <name type="scientific">Zeaxanthinibacter enoshimensis</name>
    <dbReference type="NCBI Taxonomy" id="392009"/>
    <lineage>
        <taxon>Bacteria</taxon>
        <taxon>Pseudomonadati</taxon>
        <taxon>Bacteroidota</taxon>
        <taxon>Flavobacteriia</taxon>
        <taxon>Flavobacteriales</taxon>
        <taxon>Flavobacteriaceae</taxon>
        <taxon>Zeaxanthinibacter</taxon>
    </lineage>
</organism>
<dbReference type="Gene3D" id="3.10.400.10">
    <property type="entry name" value="Sulfate adenylyltransferase"/>
    <property type="match status" value="1"/>
</dbReference>
<dbReference type="InterPro" id="IPR009326">
    <property type="entry name" value="DUF984"/>
</dbReference>
<comment type="caution">
    <text evidence="2">The sequence shown here is derived from an EMBL/GenBank/DDBJ whole genome shotgun (WGS) entry which is preliminary data.</text>
</comment>
<dbReference type="InterPro" id="IPR007374">
    <property type="entry name" value="ASCH_domain"/>
</dbReference>